<dbReference type="Proteomes" id="UP000053558">
    <property type="component" value="Unassembled WGS sequence"/>
</dbReference>
<accession>A0A5M3MHU4</accession>
<reference evidence="2" key="1">
    <citation type="journal article" date="2012" name="Science">
        <title>The Paleozoic origin of enzymatic lignin decomposition reconstructed from 31 fungal genomes.</title>
        <authorList>
            <person name="Floudas D."/>
            <person name="Binder M."/>
            <person name="Riley R."/>
            <person name="Barry K."/>
            <person name="Blanchette R.A."/>
            <person name="Henrissat B."/>
            <person name="Martinez A.T."/>
            <person name="Otillar R."/>
            <person name="Spatafora J.W."/>
            <person name="Yadav J.S."/>
            <person name="Aerts A."/>
            <person name="Benoit I."/>
            <person name="Boyd A."/>
            <person name="Carlson A."/>
            <person name="Copeland A."/>
            <person name="Coutinho P.M."/>
            <person name="de Vries R.P."/>
            <person name="Ferreira P."/>
            <person name="Findley K."/>
            <person name="Foster B."/>
            <person name="Gaskell J."/>
            <person name="Glotzer D."/>
            <person name="Gorecki P."/>
            <person name="Heitman J."/>
            <person name="Hesse C."/>
            <person name="Hori C."/>
            <person name="Igarashi K."/>
            <person name="Jurgens J.A."/>
            <person name="Kallen N."/>
            <person name="Kersten P."/>
            <person name="Kohler A."/>
            <person name="Kuees U."/>
            <person name="Kumar T.K.A."/>
            <person name="Kuo A."/>
            <person name="LaButti K."/>
            <person name="Larrondo L.F."/>
            <person name="Lindquist E."/>
            <person name="Ling A."/>
            <person name="Lombard V."/>
            <person name="Lucas S."/>
            <person name="Lundell T."/>
            <person name="Martin R."/>
            <person name="McLaughlin D.J."/>
            <person name="Morgenstern I."/>
            <person name="Morin E."/>
            <person name="Murat C."/>
            <person name="Nagy L.G."/>
            <person name="Nolan M."/>
            <person name="Ohm R.A."/>
            <person name="Patyshakuliyeva A."/>
            <person name="Rokas A."/>
            <person name="Ruiz-Duenas F.J."/>
            <person name="Sabat G."/>
            <person name="Salamov A."/>
            <person name="Samejima M."/>
            <person name="Schmutz J."/>
            <person name="Slot J.C."/>
            <person name="St John F."/>
            <person name="Stenlid J."/>
            <person name="Sun H."/>
            <person name="Sun S."/>
            <person name="Syed K."/>
            <person name="Tsang A."/>
            <person name="Wiebenga A."/>
            <person name="Young D."/>
            <person name="Pisabarro A."/>
            <person name="Eastwood D.C."/>
            <person name="Martin F."/>
            <person name="Cullen D."/>
            <person name="Grigoriev I.V."/>
            <person name="Hibbett D.S."/>
        </authorList>
    </citation>
    <scope>NUCLEOTIDE SEQUENCE [LARGE SCALE GENOMIC DNA]</scope>
    <source>
        <strain evidence="2">RWD-64-598 SS2</strain>
    </source>
</reference>
<name>A0A5M3MHU4_CONPW</name>
<dbReference type="EMBL" id="JH711582">
    <property type="protein sequence ID" value="EIW78673.1"/>
    <property type="molecule type" value="Genomic_DNA"/>
</dbReference>
<evidence type="ECO:0000313" key="2">
    <source>
        <dbReference type="Proteomes" id="UP000053558"/>
    </source>
</evidence>
<proteinExistence type="predicted"/>
<keyword evidence="2" id="KW-1185">Reference proteome</keyword>
<gene>
    <name evidence="1" type="ORF">CONPUDRAFT_83979</name>
</gene>
<evidence type="ECO:0000313" key="1">
    <source>
        <dbReference type="EMBL" id="EIW78673.1"/>
    </source>
</evidence>
<dbReference type="GeneID" id="19210694"/>
<organism evidence="1 2">
    <name type="scientific">Coniophora puteana (strain RWD-64-598)</name>
    <name type="common">Brown rot fungus</name>
    <dbReference type="NCBI Taxonomy" id="741705"/>
    <lineage>
        <taxon>Eukaryota</taxon>
        <taxon>Fungi</taxon>
        <taxon>Dikarya</taxon>
        <taxon>Basidiomycota</taxon>
        <taxon>Agaricomycotina</taxon>
        <taxon>Agaricomycetes</taxon>
        <taxon>Agaricomycetidae</taxon>
        <taxon>Boletales</taxon>
        <taxon>Coniophorineae</taxon>
        <taxon>Coniophoraceae</taxon>
        <taxon>Coniophora</taxon>
    </lineage>
</organism>
<comment type="caution">
    <text evidence="1">The sequence shown here is derived from an EMBL/GenBank/DDBJ whole genome shotgun (WGS) entry which is preliminary data.</text>
</comment>
<dbReference type="AlphaFoldDB" id="A0A5M3MHU4"/>
<sequence length="92" mass="11145">MSHDDLYRTRYMFTRKSWIDDVFMTSLSPWRAISRYNMLKPADTYTNSWNKIEMKVEVDTPSSWRKVCPLRSPRSTHKHDFREVETYSATEM</sequence>
<dbReference type="RefSeq" id="XP_007771664.1">
    <property type="nucleotide sequence ID" value="XM_007773474.1"/>
</dbReference>
<protein>
    <submittedName>
        <fullName evidence="1">Uncharacterized protein</fullName>
    </submittedName>
</protein>
<dbReference type="KEGG" id="cput:CONPUDRAFT_83979"/>